<evidence type="ECO:0000259" key="1">
    <source>
        <dbReference type="Pfam" id="PF03478"/>
    </source>
</evidence>
<gene>
    <name evidence="2" type="ORF">Bca52824_058925</name>
</gene>
<name>A0A8X7QX90_BRACI</name>
<dbReference type="Pfam" id="PF03478">
    <property type="entry name" value="Beta-prop_KIB1-4"/>
    <property type="match status" value="1"/>
</dbReference>
<keyword evidence="3" id="KW-1185">Reference proteome</keyword>
<comment type="caution">
    <text evidence="2">The sequence shown here is derived from an EMBL/GenBank/DDBJ whole genome shotgun (WGS) entry which is preliminary data.</text>
</comment>
<dbReference type="OrthoDB" id="900104at2759"/>
<dbReference type="PANTHER" id="PTHR31681">
    <property type="entry name" value="C2H2-LIKE ZINC FINGER PROTEIN"/>
    <property type="match status" value="1"/>
</dbReference>
<organism evidence="2 3">
    <name type="scientific">Brassica carinata</name>
    <name type="common">Ethiopian mustard</name>
    <name type="synonym">Abyssinian cabbage</name>
    <dbReference type="NCBI Taxonomy" id="52824"/>
    <lineage>
        <taxon>Eukaryota</taxon>
        <taxon>Viridiplantae</taxon>
        <taxon>Streptophyta</taxon>
        <taxon>Embryophyta</taxon>
        <taxon>Tracheophyta</taxon>
        <taxon>Spermatophyta</taxon>
        <taxon>Magnoliopsida</taxon>
        <taxon>eudicotyledons</taxon>
        <taxon>Gunneridae</taxon>
        <taxon>Pentapetalae</taxon>
        <taxon>rosids</taxon>
        <taxon>malvids</taxon>
        <taxon>Brassicales</taxon>
        <taxon>Brassicaceae</taxon>
        <taxon>Brassiceae</taxon>
        <taxon>Brassica</taxon>
    </lineage>
</organism>
<reference evidence="2 3" key="1">
    <citation type="submission" date="2020-02" db="EMBL/GenBank/DDBJ databases">
        <authorList>
            <person name="Ma Q."/>
            <person name="Huang Y."/>
            <person name="Song X."/>
            <person name="Pei D."/>
        </authorList>
    </citation>
    <scope>NUCLEOTIDE SEQUENCE [LARGE SCALE GENOMIC DNA]</scope>
    <source>
        <strain evidence="2">Sxm20200214</strain>
        <tissue evidence="2">Leaf</tissue>
    </source>
</reference>
<proteinExistence type="predicted"/>
<dbReference type="Proteomes" id="UP000886595">
    <property type="component" value="Unassembled WGS sequence"/>
</dbReference>
<evidence type="ECO:0000313" key="2">
    <source>
        <dbReference type="EMBL" id="KAG2276370.1"/>
    </source>
</evidence>
<dbReference type="PANTHER" id="PTHR31681:SF114">
    <property type="entry name" value="DUF295 DOMAIN-CONTAINING PROTEIN"/>
    <property type="match status" value="1"/>
</dbReference>
<evidence type="ECO:0000313" key="3">
    <source>
        <dbReference type="Proteomes" id="UP000886595"/>
    </source>
</evidence>
<accession>A0A8X7QX90</accession>
<sequence length="337" mass="37386">MSLLPSHSPKIFIRNPVLVRASAGSSSSPLQTPPCFVDGAKHCWPDHVELRFAYPSTDYPKLIKKAPVELVYNDINDPIIPWPDEQFEEGEVTTIGSSHGWVASLMHGVGILRLHDDLNPVASDANPKCISLPPLVSLPHCQTQIVTNVSLSSLSPEEEDCVVAVKFMRPQLSYCRPSAQGNSKWFNIRIANPCIMGSLQRRAHTQPTEAEREVMDTCLTSEHMVESQSTGETFLVKCFRQTVDGIAVLQTKAVMVFRVTPKGNAVYTQDIGDLTIFISKAEAFCVRASSFPGVSPNHVYILDVMEISFFKLADSSITTLTERIMAPYFFPPQNIEY</sequence>
<dbReference type="EMBL" id="JAAMPC010000012">
    <property type="protein sequence ID" value="KAG2276370.1"/>
    <property type="molecule type" value="Genomic_DNA"/>
</dbReference>
<dbReference type="InterPro" id="IPR005174">
    <property type="entry name" value="KIB1-4_b-propeller"/>
</dbReference>
<protein>
    <recommendedName>
        <fullName evidence="1">KIB1-4 beta-propeller domain-containing protein</fullName>
    </recommendedName>
</protein>
<feature type="domain" description="KIB1-4 beta-propeller" evidence="1">
    <location>
        <begin position="91"/>
        <end position="306"/>
    </location>
</feature>
<dbReference type="AlphaFoldDB" id="A0A8X7QX90"/>